<dbReference type="RefSeq" id="WP_184302884.1">
    <property type="nucleotide sequence ID" value="NZ_JACHXU010000003.1"/>
</dbReference>
<dbReference type="EMBL" id="JACHXU010000003">
    <property type="protein sequence ID" value="MBB3205406.1"/>
    <property type="molecule type" value="Genomic_DNA"/>
</dbReference>
<accession>A0A7W5DVS9</accession>
<evidence type="ECO:0000313" key="1">
    <source>
        <dbReference type="EMBL" id="MBB3205406.1"/>
    </source>
</evidence>
<gene>
    <name evidence="1" type="ORF">FHS27_001206</name>
</gene>
<sequence>MPLNAVGQLRRCGEFQMQDTALPTRSLDRRTARVADQPTHHQRVAGLGVNINGRRQAVAC</sequence>
<organism evidence="1 2">
    <name type="scientific">Aporhodopirellula rubra</name>
    <dbReference type="NCBI Taxonomy" id="980271"/>
    <lineage>
        <taxon>Bacteria</taxon>
        <taxon>Pseudomonadati</taxon>
        <taxon>Planctomycetota</taxon>
        <taxon>Planctomycetia</taxon>
        <taxon>Pirellulales</taxon>
        <taxon>Pirellulaceae</taxon>
        <taxon>Aporhodopirellula</taxon>
    </lineage>
</organism>
<comment type="caution">
    <text evidence="1">The sequence shown here is derived from an EMBL/GenBank/DDBJ whole genome shotgun (WGS) entry which is preliminary data.</text>
</comment>
<keyword evidence="2" id="KW-1185">Reference proteome</keyword>
<name>A0A7W5DVS9_9BACT</name>
<reference evidence="1 2" key="1">
    <citation type="submission" date="2020-08" db="EMBL/GenBank/DDBJ databases">
        <title>Genomic Encyclopedia of Type Strains, Phase III (KMG-III): the genomes of soil and plant-associated and newly described type strains.</title>
        <authorList>
            <person name="Whitman W."/>
        </authorList>
    </citation>
    <scope>NUCLEOTIDE SEQUENCE [LARGE SCALE GENOMIC DNA]</scope>
    <source>
        <strain evidence="1 2">CECT 8075</strain>
    </source>
</reference>
<proteinExistence type="predicted"/>
<dbReference type="AlphaFoldDB" id="A0A7W5DVS9"/>
<dbReference type="Proteomes" id="UP000536179">
    <property type="component" value="Unassembled WGS sequence"/>
</dbReference>
<protein>
    <submittedName>
        <fullName evidence="1">Uncharacterized protein</fullName>
    </submittedName>
</protein>
<evidence type="ECO:0000313" key="2">
    <source>
        <dbReference type="Proteomes" id="UP000536179"/>
    </source>
</evidence>